<keyword evidence="2" id="KW-0479">Metal-binding</keyword>
<name>A0ABS8FQN8_9FIRM</name>
<evidence type="ECO:0000313" key="6">
    <source>
        <dbReference type="EMBL" id="MCC2218893.1"/>
    </source>
</evidence>
<evidence type="ECO:0000256" key="1">
    <source>
        <dbReference type="ARBA" id="ARBA00022691"/>
    </source>
</evidence>
<keyword evidence="7" id="KW-1185">Reference proteome</keyword>
<feature type="domain" description="Radical SAM core" evidence="5">
    <location>
        <begin position="144"/>
        <end position="248"/>
    </location>
</feature>
<evidence type="ECO:0000259" key="5">
    <source>
        <dbReference type="Pfam" id="PF04055"/>
    </source>
</evidence>
<keyword evidence="4" id="KW-0411">Iron-sulfur</keyword>
<dbReference type="SUPFAM" id="SSF53335">
    <property type="entry name" value="S-adenosyl-L-methionine-dependent methyltransferases"/>
    <property type="match status" value="1"/>
</dbReference>
<protein>
    <submittedName>
        <fullName evidence="6">Radical SAM protein</fullName>
    </submittedName>
</protein>
<gene>
    <name evidence="6" type="ORF">LKD28_07590</name>
</gene>
<dbReference type="SFLD" id="SFLDS00029">
    <property type="entry name" value="Radical_SAM"/>
    <property type="match status" value="1"/>
</dbReference>
<organism evidence="6 7">
    <name type="scientific">Coprococcus hominis</name>
    <name type="common">ex Arizal et al. 2022</name>
    <dbReference type="NCBI Taxonomy" id="2881262"/>
    <lineage>
        <taxon>Bacteria</taxon>
        <taxon>Bacillati</taxon>
        <taxon>Bacillota</taxon>
        <taxon>Clostridia</taxon>
        <taxon>Lachnospirales</taxon>
        <taxon>Lachnospiraceae</taxon>
        <taxon>Coprococcus</taxon>
    </lineage>
</organism>
<dbReference type="Gene3D" id="3.40.50.720">
    <property type="entry name" value="NAD(P)-binding Rossmann-like Domain"/>
    <property type="match status" value="1"/>
</dbReference>
<evidence type="ECO:0000313" key="7">
    <source>
        <dbReference type="Proteomes" id="UP001198495"/>
    </source>
</evidence>
<dbReference type="InterPro" id="IPR029063">
    <property type="entry name" value="SAM-dependent_MTases_sf"/>
</dbReference>
<sequence>MRLTETFTKEFYNSEKKLLIYGAGNYGEIALGGLKEIGLTPDYFVDKNHAGELYHQIPVISPQEINRFSQDVFLVASLNYFGEIVATLIKNEVEIFYDIEYLIEICPDEFLNEYTLDEKRNIDKYKNVINNYNKDELIVGHVEVVLTEKCTLRCKDCANLMQYYEKPENLEVNGIIQSFDKFLTTIDILLEMRLLGGEPFLVNDMDKLLLHYINNNKIKRITVYTNSTIIPNEKILRVLADKKVSVHMSDYGLVSRKVRELSDLFDRSNIKYYVHKYNDWKDLGGLNLRGYTDDALKKLYADCLMSKCYTFYRGILYLCPRAAHGERLGFFNNLMDEYIDYNNMSDPRINRKKLLKVINNTESLTACKYCNGSCVRSRSIPAAIQKTR</sequence>
<dbReference type="InterPro" id="IPR058240">
    <property type="entry name" value="rSAM_sf"/>
</dbReference>
<proteinExistence type="predicted"/>
<dbReference type="Pfam" id="PF04055">
    <property type="entry name" value="Radical_SAM"/>
    <property type="match status" value="1"/>
</dbReference>
<dbReference type="InterPro" id="IPR007197">
    <property type="entry name" value="rSAM"/>
</dbReference>
<dbReference type="CDD" id="cd01335">
    <property type="entry name" value="Radical_SAM"/>
    <property type="match status" value="1"/>
</dbReference>
<keyword evidence="1" id="KW-0949">S-adenosyl-L-methionine</keyword>
<dbReference type="Proteomes" id="UP001198495">
    <property type="component" value="Unassembled WGS sequence"/>
</dbReference>
<evidence type="ECO:0000256" key="2">
    <source>
        <dbReference type="ARBA" id="ARBA00022723"/>
    </source>
</evidence>
<reference evidence="6 7" key="1">
    <citation type="submission" date="2021-10" db="EMBL/GenBank/DDBJ databases">
        <title>Anaerobic single-cell dispensing facilitates the cultivation of human gut bacteria.</title>
        <authorList>
            <person name="Afrizal A."/>
        </authorList>
    </citation>
    <scope>NUCLEOTIDE SEQUENCE [LARGE SCALE GENOMIC DNA]</scope>
    <source>
        <strain evidence="6 7">CLA-AA-H212</strain>
    </source>
</reference>
<accession>A0ABS8FQN8</accession>
<comment type="caution">
    <text evidence="6">The sequence shown here is derived from an EMBL/GenBank/DDBJ whole genome shotgun (WGS) entry which is preliminary data.</text>
</comment>
<keyword evidence="3" id="KW-0408">Iron</keyword>
<dbReference type="EMBL" id="JAJEQT010000004">
    <property type="protein sequence ID" value="MCC2218893.1"/>
    <property type="molecule type" value="Genomic_DNA"/>
</dbReference>
<evidence type="ECO:0000256" key="4">
    <source>
        <dbReference type="ARBA" id="ARBA00023014"/>
    </source>
</evidence>
<evidence type="ECO:0000256" key="3">
    <source>
        <dbReference type="ARBA" id="ARBA00023004"/>
    </source>
</evidence>
<dbReference type="InterPro" id="IPR013785">
    <property type="entry name" value="Aldolase_TIM"/>
</dbReference>
<dbReference type="SUPFAM" id="SSF102114">
    <property type="entry name" value="Radical SAM enzymes"/>
    <property type="match status" value="1"/>
</dbReference>
<dbReference type="RefSeq" id="WP_118235332.1">
    <property type="nucleotide sequence ID" value="NZ_JAJEQT010000004.1"/>
</dbReference>
<dbReference type="Gene3D" id="3.20.20.70">
    <property type="entry name" value="Aldolase class I"/>
    <property type="match status" value="1"/>
</dbReference>